<dbReference type="PANTHER" id="PTHR43471:SF14">
    <property type="entry name" value="ABC-2 TYPE TRANSPORT SYSTEM PERMEASE PROTEIN"/>
    <property type="match status" value="1"/>
</dbReference>
<protein>
    <submittedName>
        <fullName evidence="2">ABC-2 type transport system permease protein</fullName>
    </submittedName>
</protein>
<keyword evidence="1" id="KW-1133">Transmembrane helix</keyword>
<sequence length="318" mass="34884">MKPFMCDGLKVLYKKEISDHLRSKRFIIILILISIIGFASIYSAGIGIREVVNKENNDFIFLRLFTSSGDSIPSFVSFMSFLGPLIGLSLGFDLINGERARGTLSRLLAQPIYRDTVINGKFLAGTSILAIMVVSLVLAVGGLGIILIGIPPTLEEIGRLTVYLVLTILYIGIWYAISLMFSLIFKQTATSALAGIALWLFLTIFIVLIAGIVANGLYPVNDHPAIDTVLKHEAVKRNLSRISPITIYNEAMTTILNPGVRTMGLIMTSQLEGAIASSLPLGQSILLIWAHIVTMIAMIMVCFAISYILFMRQEIRAI</sequence>
<feature type="transmembrane region" description="Helical" evidence="1">
    <location>
        <begin position="192"/>
        <end position="214"/>
    </location>
</feature>
<accession>A0A1M6MDA7</accession>
<reference evidence="2 3" key="1">
    <citation type="submission" date="2016-11" db="EMBL/GenBank/DDBJ databases">
        <authorList>
            <person name="Jaros S."/>
            <person name="Januszkiewicz K."/>
            <person name="Wedrychowicz H."/>
        </authorList>
    </citation>
    <scope>NUCLEOTIDE SEQUENCE [LARGE SCALE GENOMIC DNA]</scope>
    <source>
        <strain evidence="2 3">DSM 15212</strain>
    </source>
</reference>
<feature type="transmembrane region" description="Helical" evidence="1">
    <location>
        <begin position="286"/>
        <end position="310"/>
    </location>
</feature>
<dbReference type="PRINTS" id="PR00173">
    <property type="entry name" value="EDTRNSPORT"/>
</dbReference>
<dbReference type="STRING" id="1121301.SAMN02745912_01176"/>
<dbReference type="OrthoDB" id="9795677at2"/>
<evidence type="ECO:0000256" key="1">
    <source>
        <dbReference type="SAM" id="Phobius"/>
    </source>
</evidence>
<name>A0A1M6MDA7_PARC5</name>
<dbReference type="RefSeq" id="WP_084111761.1">
    <property type="nucleotide sequence ID" value="NZ_FRAG01000010.1"/>
</dbReference>
<feature type="transmembrane region" description="Helical" evidence="1">
    <location>
        <begin position="72"/>
        <end position="95"/>
    </location>
</feature>
<dbReference type="AlphaFoldDB" id="A0A1M6MDA7"/>
<dbReference type="EMBL" id="FRAG01000010">
    <property type="protein sequence ID" value="SHJ81416.1"/>
    <property type="molecule type" value="Genomic_DNA"/>
</dbReference>
<feature type="transmembrane region" description="Helical" evidence="1">
    <location>
        <begin position="122"/>
        <end position="150"/>
    </location>
</feature>
<feature type="transmembrane region" description="Helical" evidence="1">
    <location>
        <begin position="162"/>
        <end position="185"/>
    </location>
</feature>
<proteinExistence type="predicted"/>
<organism evidence="2 3">
    <name type="scientific">Paramaledivibacter caminithermalis (strain DSM 15212 / CIP 107654 / DViRD3)</name>
    <name type="common">Clostridium caminithermale</name>
    <dbReference type="NCBI Taxonomy" id="1121301"/>
    <lineage>
        <taxon>Bacteria</taxon>
        <taxon>Bacillati</taxon>
        <taxon>Bacillota</taxon>
        <taxon>Clostridia</taxon>
        <taxon>Peptostreptococcales</taxon>
        <taxon>Caminicellaceae</taxon>
        <taxon>Paramaledivibacter</taxon>
    </lineage>
</organism>
<keyword evidence="3" id="KW-1185">Reference proteome</keyword>
<dbReference type="GO" id="GO:0005886">
    <property type="term" value="C:plasma membrane"/>
    <property type="evidence" value="ECO:0007669"/>
    <property type="project" value="UniProtKB-SubCell"/>
</dbReference>
<dbReference type="Pfam" id="PF12679">
    <property type="entry name" value="ABC2_membrane_2"/>
    <property type="match status" value="1"/>
</dbReference>
<keyword evidence="1" id="KW-0472">Membrane</keyword>
<feature type="transmembrane region" description="Helical" evidence="1">
    <location>
        <begin position="26"/>
        <end position="48"/>
    </location>
</feature>
<evidence type="ECO:0000313" key="3">
    <source>
        <dbReference type="Proteomes" id="UP000184465"/>
    </source>
</evidence>
<evidence type="ECO:0000313" key="2">
    <source>
        <dbReference type="EMBL" id="SHJ81416.1"/>
    </source>
</evidence>
<dbReference type="PANTHER" id="PTHR43471">
    <property type="entry name" value="ABC TRANSPORTER PERMEASE"/>
    <property type="match status" value="1"/>
</dbReference>
<gene>
    <name evidence="2" type="ORF">SAMN02745912_01176</name>
</gene>
<keyword evidence="1" id="KW-0812">Transmembrane</keyword>
<dbReference type="Proteomes" id="UP000184465">
    <property type="component" value="Unassembled WGS sequence"/>
</dbReference>
<dbReference type="GO" id="GO:0140359">
    <property type="term" value="F:ABC-type transporter activity"/>
    <property type="evidence" value="ECO:0007669"/>
    <property type="project" value="InterPro"/>
</dbReference>